<proteinExistence type="predicted"/>
<reference evidence="1" key="1">
    <citation type="submission" date="2006-10" db="EMBL/GenBank/DDBJ databases">
        <authorList>
            <person name="Amadeo P."/>
            <person name="Zhao Q."/>
            <person name="Wortman J."/>
            <person name="Fraser-Liggett C."/>
            <person name="Carlton J."/>
        </authorList>
    </citation>
    <scope>NUCLEOTIDE SEQUENCE</scope>
    <source>
        <strain evidence="1">G3</strain>
    </source>
</reference>
<reference evidence="1" key="2">
    <citation type="journal article" date="2007" name="Science">
        <title>Draft genome sequence of the sexually transmitted pathogen Trichomonas vaginalis.</title>
        <authorList>
            <person name="Carlton J.M."/>
            <person name="Hirt R.P."/>
            <person name="Silva J.C."/>
            <person name="Delcher A.L."/>
            <person name="Schatz M."/>
            <person name="Zhao Q."/>
            <person name="Wortman J.R."/>
            <person name="Bidwell S.L."/>
            <person name="Alsmark U.C.M."/>
            <person name="Besteiro S."/>
            <person name="Sicheritz-Ponten T."/>
            <person name="Noel C.J."/>
            <person name="Dacks J.B."/>
            <person name="Foster P.G."/>
            <person name="Simillion C."/>
            <person name="Van de Peer Y."/>
            <person name="Miranda-Saavedra D."/>
            <person name="Barton G.J."/>
            <person name="Westrop G.D."/>
            <person name="Mueller S."/>
            <person name="Dessi D."/>
            <person name="Fiori P.L."/>
            <person name="Ren Q."/>
            <person name="Paulsen I."/>
            <person name="Zhang H."/>
            <person name="Bastida-Corcuera F.D."/>
            <person name="Simoes-Barbosa A."/>
            <person name="Brown M.T."/>
            <person name="Hayes R.D."/>
            <person name="Mukherjee M."/>
            <person name="Okumura C.Y."/>
            <person name="Schneider R."/>
            <person name="Smith A.J."/>
            <person name="Vanacova S."/>
            <person name="Villalvazo M."/>
            <person name="Haas B.J."/>
            <person name="Pertea M."/>
            <person name="Feldblyum T.V."/>
            <person name="Utterback T.R."/>
            <person name="Shu C.L."/>
            <person name="Osoegawa K."/>
            <person name="de Jong P.J."/>
            <person name="Hrdy I."/>
            <person name="Horvathova L."/>
            <person name="Zubacova Z."/>
            <person name="Dolezal P."/>
            <person name="Malik S.B."/>
            <person name="Logsdon J.M. Jr."/>
            <person name="Henze K."/>
            <person name="Gupta A."/>
            <person name="Wang C.C."/>
            <person name="Dunne R.L."/>
            <person name="Upcroft J.A."/>
            <person name="Upcroft P."/>
            <person name="White O."/>
            <person name="Salzberg S.L."/>
            <person name="Tang P."/>
            <person name="Chiu C.-H."/>
            <person name="Lee Y.-S."/>
            <person name="Embley T.M."/>
            <person name="Coombs G.H."/>
            <person name="Mottram J.C."/>
            <person name="Tachezy J."/>
            <person name="Fraser-Liggett C.M."/>
            <person name="Johnson P.J."/>
        </authorList>
    </citation>
    <scope>NUCLEOTIDE SEQUENCE [LARGE SCALE GENOMIC DNA]</scope>
    <source>
        <strain evidence="1">G3</strain>
    </source>
</reference>
<gene>
    <name evidence="1" type="ORF">TVAG_245820</name>
</gene>
<name>A2E4P0_TRIV3</name>
<dbReference type="Proteomes" id="UP000001542">
    <property type="component" value="Unassembled WGS sequence"/>
</dbReference>
<accession>A2E4P0</accession>
<dbReference type="RefSeq" id="XP_001324573.1">
    <property type="nucleotide sequence ID" value="XM_001324538.1"/>
</dbReference>
<dbReference type="AlphaFoldDB" id="A2E4P0"/>
<dbReference type="InParanoid" id="A2E4P0"/>
<sequence>MKDNFRYFIIEYPELKLINVWKQTISPTEELERSGLTTATRFTPIITQAPMDGWGGLVKTTYGEDNVHVPTSYLNGVPANQLWHYCIGILCTAPQIYLTEGMPAIYGVSTKRVSLWCALRDSRNYFNFVKHLCICSIYSSLAYQFMAIVICS</sequence>
<protein>
    <submittedName>
        <fullName evidence="1">Uncharacterized protein</fullName>
    </submittedName>
</protein>
<organism evidence="1 2">
    <name type="scientific">Trichomonas vaginalis (strain ATCC PRA-98 / G3)</name>
    <dbReference type="NCBI Taxonomy" id="412133"/>
    <lineage>
        <taxon>Eukaryota</taxon>
        <taxon>Metamonada</taxon>
        <taxon>Parabasalia</taxon>
        <taxon>Trichomonadida</taxon>
        <taxon>Trichomonadidae</taxon>
        <taxon>Trichomonas</taxon>
    </lineage>
</organism>
<evidence type="ECO:0000313" key="1">
    <source>
        <dbReference type="EMBL" id="EAY12350.1"/>
    </source>
</evidence>
<dbReference type="KEGG" id="tva:4770299"/>
<evidence type="ECO:0000313" key="2">
    <source>
        <dbReference type="Proteomes" id="UP000001542"/>
    </source>
</evidence>
<dbReference type="VEuPathDB" id="TrichDB:TVAG_245820"/>
<dbReference type="EMBL" id="DS113303">
    <property type="protein sequence ID" value="EAY12350.1"/>
    <property type="molecule type" value="Genomic_DNA"/>
</dbReference>
<keyword evidence="2" id="KW-1185">Reference proteome</keyword>
<dbReference type="VEuPathDB" id="TrichDB:TVAGG3_0862400"/>